<gene>
    <name evidence="2" type="ORF">C8D82_11267</name>
</gene>
<dbReference type="Pfam" id="PF07963">
    <property type="entry name" value="N_methyl"/>
    <property type="match status" value="1"/>
</dbReference>
<evidence type="ECO:0000259" key="1">
    <source>
        <dbReference type="Pfam" id="PF07596"/>
    </source>
</evidence>
<dbReference type="EMBL" id="QEKH01000012">
    <property type="protein sequence ID" value="PVY42070.1"/>
    <property type="molecule type" value="Genomic_DNA"/>
</dbReference>
<dbReference type="Pfam" id="PF07596">
    <property type="entry name" value="SBP_bac_10"/>
    <property type="match status" value="1"/>
</dbReference>
<dbReference type="InterPro" id="IPR012902">
    <property type="entry name" value="N_methyl_site"/>
</dbReference>
<dbReference type="PANTHER" id="PTHR30093">
    <property type="entry name" value="GENERAL SECRETION PATHWAY PROTEIN G"/>
    <property type="match status" value="1"/>
</dbReference>
<proteinExistence type="predicted"/>
<dbReference type="InterPro" id="IPR045584">
    <property type="entry name" value="Pilin-like"/>
</dbReference>
<accession>A0A2U1B057</accession>
<dbReference type="SUPFAM" id="SSF54523">
    <property type="entry name" value="Pili subunits"/>
    <property type="match status" value="1"/>
</dbReference>
<dbReference type="NCBIfam" id="TIGR02532">
    <property type="entry name" value="IV_pilin_GFxxxE"/>
    <property type="match status" value="1"/>
</dbReference>
<dbReference type="OrthoDB" id="285651at2"/>
<evidence type="ECO:0000313" key="2">
    <source>
        <dbReference type="EMBL" id="PVY42070.1"/>
    </source>
</evidence>
<reference evidence="2 3" key="1">
    <citation type="submission" date="2018-04" db="EMBL/GenBank/DDBJ databases">
        <title>Genomic Encyclopedia of Type Strains, Phase IV (KMG-IV): sequencing the most valuable type-strain genomes for metagenomic binning, comparative biology and taxonomic classification.</title>
        <authorList>
            <person name="Goeker M."/>
        </authorList>
    </citation>
    <scope>NUCLEOTIDE SEQUENCE [LARGE SCALE GENOMIC DNA]</scope>
    <source>
        <strain evidence="2 3">DSM 14823</strain>
    </source>
</reference>
<feature type="domain" description="DUF1559" evidence="1">
    <location>
        <begin position="30"/>
        <end position="67"/>
    </location>
</feature>
<evidence type="ECO:0000313" key="3">
    <source>
        <dbReference type="Proteomes" id="UP000245959"/>
    </source>
</evidence>
<name>A0A2U1B057_9BACT</name>
<dbReference type="PANTHER" id="PTHR30093:SF2">
    <property type="entry name" value="TYPE II SECRETION SYSTEM PROTEIN H"/>
    <property type="match status" value="1"/>
</dbReference>
<protein>
    <submittedName>
        <fullName evidence="2">Prepilin-type N-terminal cleavage/methylation domain-containing protein/prepilin-type processing-associated H-X9-DG protein</fullName>
    </submittedName>
</protein>
<comment type="caution">
    <text evidence="2">The sequence shown here is derived from an EMBL/GenBank/DDBJ whole genome shotgun (WGS) entry which is preliminary data.</text>
</comment>
<dbReference type="AlphaFoldDB" id="A0A2U1B057"/>
<organism evidence="2 3">
    <name type="scientific">Victivallis vadensis</name>
    <dbReference type="NCBI Taxonomy" id="172901"/>
    <lineage>
        <taxon>Bacteria</taxon>
        <taxon>Pseudomonadati</taxon>
        <taxon>Lentisphaerota</taxon>
        <taxon>Lentisphaeria</taxon>
        <taxon>Victivallales</taxon>
        <taxon>Victivallaceae</taxon>
        <taxon>Victivallis</taxon>
    </lineage>
</organism>
<sequence>MRRKFTLIELLIVIAIISILAGMLLPALNRARASAKVSNCLSNLKQLGYGLLQYADDYNGLPPRYSEPMRFKSSVMATEGVGIGIPLSLNYFGGKKNNMNVPNRQECPKNITCPAWKGPDTESNFWGKSDYMYTRDQYDAAGWLDAGKLPSWSMCRRQVLLYCRSTGDMPFYQPHVREYHGGSATFLHADGSVRKHAQATILKSQAPWWWGYDMGKFFKFVEEL</sequence>
<dbReference type="Gene3D" id="3.30.700.10">
    <property type="entry name" value="Glycoprotein, Type 4 Pilin"/>
    <property type="match status" value="1"/>
</dbReference>
<dbReference type="Proteomes" id="UP000245959">
    <property type="component" value="Unassembled WGS sequence"/>
</dbReference>
<dbReference type="InterPro" id="IPR011453">
    <property type="entry name" value="DUF1559"/>
</dbReference>
<keyword evidence="3" id="KW-1185">Reference proteome</keyword>